<keyword evidence="5" id="KW-0175">Coiled coil</keyword>
<sequence length="748" mass="82461">MPEPSSPPTSPQYVPYQAYKPKRHSRNFSTHSAAGSRPTSAAVSPVASPRPLLHPEEDKDPVPALSLLSPSVQPSSPSLAGRYMDSLSQPRTGTPTIRVEAFEPPSQHCPTPDTAKSLPIEPIDIKGQGDPRPRTAGVVEFPVNTSSPSPSSSMPPSPSSSSQAQPSPSSQLSPLPRKVSTFRRLTPRPSAPSSPLAGQQHQRLQSPTSHSRSVSAASLPAPATKSSEPRDWKALPSTGSQAFDRSRTASNPNIPATTTVLVVKDLPATPGATLSQLQDFRPSVSQAPTLSKSTSHSSSTSNGNGTASLIESRSQTASPFHKFKSAPYPQGFQPKGASRHLTDEFLSLRRRKRDGEGDAGRMKRIEKTKLERRFEKLVNLHFPTPGSAEEKEQKLRQKAPDHRSMNRRASSFFDFDSIRSKKLDAGDLWRGVVTGNQDKARDIRAAEQRITPWEEDNTVSKCPLCQASFHPLTCRKHHCRLCGKIVCSLPPKPPQRPVTCSLLFVVDSKTRQIEEVGEGVDYGVKRKKAGARQEAEDKFLQGIRICRECRPVLLRQQYLNQAEDAPPFHKLYHILLSLEQEIEGSLPQFQELLVTFNDQPSKEALAARRRLLDSFAQYDKLSKQIRALPTKGGPGSSQDRVQSAIQARASSFLQKNMFPLQFLPKPSSSKGQPNDALNEASQETASDLDSVLARTLQPLLEQETLLETFIEEAKAQRKFEDVKTLKSNYAEIRREIEKVIRDADLQGR</sequence>
<dbReference type="InterPro" id="IPR017455">
    <property type="entry name" value="Znf_FYVE-rel"/>
</dbReference>
<keyword evidence="3" id="KW-0862">Zinc</keyword>
<feature type="compositionally biased region" description="Low complexity" evidence="6">
    <location>
        <begin position="62"/>
        <end position="80"/>
    </location>
</feature>
<dbReference type="PANTHER" id="PTHR13510:SF44">
    <property type="entry name" value="RABENOSYN-5"/>
    <property type="match status" value="1"/>
</dbReference>
<evidence type="ECO:0000259" key="7">
    <source>
        <dbReference type="PROSITE" id="PS50178"/>
    </source>
</evidence>
<reference evidence="8 9" key="1">
    <citation type="journal article" date="2020" name="ISME J.">
        <title>Uncovering the hidden diversity of litter-decomposition mechanisms in mushroom-forming fungi.</title>
        <authorList>
            <person name="Floudas D."/>
            <person name="Bentzer J."/>
            <person name="Ahren D."/>
            <person name="Johansson T."/>
            <person name="Persson P."/>
            <person name="Tunlid A."/>
        </authorList>
    </citation>
    <scope>NUCLEOTIDE SEQUENCE [LARGE SCALE GENOMIC DNA]</scope>
    <source>
        <strain evidence="8 9">CBS 175.51</strain>
    </source>
</reference>
<dbReference type="InterPro" id="IPR052727">
    <property type="entry name" value="Rab4/Rab5_effector"/>
</dbReference>
<dbReference type="InterPro" id="IPR013083">
    <property type="entry name" value="Znf_RING/FYVE/PHD"/>
</dbReference>
<dbReference type="CDD" id="cd15737">
    <property type="entry name" value="FYVE2_Vac1p_like"/>
    <property type="match status" value="1"/>
</dbReference>
<dbReference type="GO" id="GO:0008270">
    <property type="term" value="F:zinc ion binding"/>
    <property type="evidence" value="ECO:0007669"/>
    <property type="project" value="UniProtKB-KW"/>
</dbReference>
<dbReference type="InterPro" id="IPR011011">
    <property type="entry name" value="Znf_FYVE_PHD"/>
</dbReference>
<keyword evidence="1" id="KW-0479">Metal-binding</keyword>
<evidence type="ECO:0000256" key="2">
    <source>
        <dbReference type="ARBA" id="ARBA00022771"/>
    </source>
</evidence>
<keyword evidence="2 4" id="KW-0863">Zinc-finger</keyword>
<keyword evidence="9" id="KW-1185">Reference proteome</keyword>
<dbReference type="Pfam" id="PF01363">
    <property type="entry name" value="FYVE"/>
    <property type="match status" value="1"/>
</dbReference>
<dbReference type="AlphaFoldDB" id="A0A8H5BJH7"/>
<feature type="coiled-coil region" evidence="5">
    <location>
        <begin position="715"/>
        <end position="742"/>
    </location>
</feature>
<evidence type="ECO:0000256" key="4">
    <source>
        <dbReference type="PROSITE-ProRule" id="PRU00091"/>
    </source>
</evidence>
<dbReference type="SUPFAM" id="SSF140125">
    <property type="entry name" value="Rabenosyn-5 Rab-binding domain-like"/>
    <property type="match status" value="1"/>
</dbReference>
<feature type="compositionally biased region" description="Polar residues" evidence="6">
    <location>
        <begin position="237"/>
        <end position="253"/>
    </location>
</feature>
<gene>
    <name evidence="8" type="ORF">D9611_004579</name>
</gene>
<dbReference type="OrthoDB" id="166134at2759"/>
<feature type="compositionally biased region" description="Low complexity" evidence="6">
    <location>
        <begin position="159"/>
        <end position="176"/>
    </location>
</feature>
<dbReference type="Pfam" id="PF11464">
    <property type="entry name" value="Rbsn"/>
    <property type="match status" value="1"/>
</dbReference>
<organism evidence="8 9">
    <name type="scientific">Ephemerocybe angulata</name>
    <dbReference type="NCBI Taxonomy" id="980116"/>
    <lineage>
        <taxon>Eukaryota</taxon>
        <taxon>Fungi</taxon>
        <taxon>Dikarya</taxon>
        <taxon>Basidiomycota</taxon>
        <taxon>Agaricomycotina</taxon>
        <taxon>Agaricomycetes</taxon>
        <taxon>Agaricomycetidae</taxon>
        <taxon>Agaricales</taxon>
        <taxon>Agaricineae</taxon>
        <taxon>Psathyrellaceae</taxon>
        <taxon>Ephemerocybe</taxon>
    </lineage>
</organism>
<feature type="compositionally biased region" description="Polar residues" evidence="6">
    <location>
        <begin position="27"/>
        <end position="42"/>
    </location>
</feature>
<dbReference type="PROSITE" id="PS50178">
    <property type="entry name" value="ZF_FYVE"/>
    <property type="match status" value="1"/>
</dbReference>
<evidence type="ECO:0000313" key="8">
    <source>
        <dbReference type="EMBL" id="KAF5324530.1"/>
    </source>
</evidence>
<evidence type="ECO:0000256" key="3">
    <source>
        <dbReference type="ARBA" id="ARBA00022833"/>
    </source>
</evidence>
<feature type="compositionally biased region" description="Basic and acidic residues" evidence="6">
    <location>
        <begin position="123"/>
        <end position="133"/>
    </location>
</feature>
<feature type="region of interest" description="Disordered" evidence="6">
    <location>
        <begin position="663"/>
        <end position="684"/>
    </location>
</feature>
<feature type="region of interest" description="Disordered" evidence="6">
    <location>
        <begin position="1"/>
        <end position="253"/>
    </location>
</feature>
<protein>
    <recommendedName>
        <fullName evidence="7">FYVE-type domain-containing protein</fullName>
    </recommendedName>
</protein>
<feature type="compositionally biased region" description="Polar residues" evidence="6">
    <location>
        <begin position="191"/>
        <end position="216"/>
    </location>
</feature>
<evidence type="ECO:0000313" key="9">
    <source>
        <dbReference type="Proteomes" id="UP000541558"/>
    </source>
</evidence>
<dbReference type="EMBL" id="JAACJK010000164">
    <property type="protein sequence ID" value="KAF5324530.1"/>
    <property type="molecule type" value="Genomic_DNA"/>
</dbReference>
<feature type="domain" description="FYVE-type" evidence="7">
    <location>
        <begin position="456"/>
        <end position="554"/>
    </location>
</feature>
<accession>A0A8H5BJH7</accession>
<evidence type="ECO:0000256" key="6">
    <source>
        <dbReference type="SAM" id="MobiDB-lite"/>
    </source>
</evidence>
<feature type="compositionally biased region" description="Polar residues" evidence="6">
    <location>
        <begin position="86"/>
        <end position="95"/>
    </location>
</feature>
<dbReference type="Gene3D" id="3.30.40.10">
    <property type="entry name" value="Zinc/RING finger domain, C3HC4 (zinc finger)"/>
    <property type="match status" value="1"/>
</dbReference>
<name>A0A8H5BJH7_9AGAR</name>
<feature type="compositionally biased region" description="Polar residues" evidence="6">
    <location>
        <begin position="273"/>
        <end position="288"/>
    </location>
</feature>
<feature type="compositionally biased region" description="Basic and acidic residues" evidence="6">
    <location>
        <begin position="388"/>
        <end position="404"/>
    </location>
</feature>
<evidence type="ECO:0000256" key="1">
    <source>
        <dbReference type="ARBA" id="ARBA00022723"/>
    </source>
</evidence>
<comment type="caution">
    <text evidence="8">The sequence shown here is derived from an EMBL/GenBank/DDBJ whole genome shotgun (WGS) entry which is preliminary data.</text>
</comment>
<dbReference type="SUPFAM" id="SSF57903">
    <property type="entry name" value="FYVE/PHD zinc finger"/>
    <property type="match status" value="1"/>
</dbReference>
<dbReference type="Proteomes" id="UP000541558">
    <property type="component" value="Unassembled WGS sequence"/>
</dbReference>
<dbReference type="Gene3D" id="4.10.860.20">
    <property type="entry name" value="Rabenosyn, Rab binding domain"/>
    <property type="match status" value="1"/>
</dbReference>
<feature type="compositionally biased region" description="Pro residues" evidence="6">
    <location>
        <begin position="1"/>
        <end position="10"/>
    </location>
</feature>
<dbReference type="InterPro" id="IPR000306">
    <property type="entry name" value="Znf_FYVE"/>
</dbReference>
<feature type="compositionally biased region" description="Low complexity" evidence="6">
    <location>
        <begin position="289"/>
        <end position="309"/>
    </location>
</feature>
<evidence type="ECO:0000256" key="5">
    <source>
        <dbReference type="SAM" id="Coils"/>
    </source>
</evidence>
<dbReference type="PANTHER" id="PTHR13510">
    <property type="entry name" value="FYVE-FINGER-CONTAINING RAB5 EFFECTOR PROTEIN RABENOSYN-5-RELATED"/>
    <property type="match status" value="1"/>
</dbReference>
<dbReference type="InterPro" id="IPR036531">
    <property type="entry name" value="Rbsn_Rab-bd_sf"/>
</dbReference>
<feature type="region of interest" description="Disordered" evidence="6">
    <location>
        <begin position="273"/>
        <end position="337"/>
    </location>
</feature>
<proteinExistence type="predicted"/>
<dbReference type="InterPro" id="IPR021565">
    <property type="entry name" value="Rbsn_Rab-bd"/>
</dbReference>
<feature type="region of interest" description="Disordered" evidence="6">
    <location>
        <begin position="383"/>
        <end position="405"/>
    </location>
</feature>
<dbReference type="SMART" id="SM00064">
    <property type="entry name" value="FYVE"/>
    <property type="match status" value="1"/>
</dbReference>